<name>A0A9Q3D7N0_9BASI</name>
<organism evidence="2 3">
    <name type="scientific">Austropuccinia psidii MF-1</name>
    <dbReference type="NCBI Taxonomy" id="1389203"/>
    <lineage>
        <taxon>Eukaryota</taxon>
        <taxon>Fungi</taxon>
        <taxon>Dikarya</taxon>
        <taxon>Basidiomycota</taxon>
        <taxon>Pucciniomycotina</taxon>
        <taxon>Pucciniomycetes</taxon>
        <taxon>Pucciniales</taxon>
        <taxon>Sphaerophragmiaceae</taxon>
        <taxon>Austropuccinia</taxon>
    </lineage>
</organism>
<dbReference type="AlphaFoldDB" id="A0A9Q3D7N0"/>
<dbReference type="EMBL" id="AVOT02014764">
    <property type="protein sequence ID" value="MBW0498526.1"/>
    <property type="molecule type" value="Genomic_DNA"/>
</dbReference>
<protein>
    <submittedName>
        <fullName evidence="2">Uncharacterized protein</fullName>
    </submittedName>
</protein>
<sequence length="101" mass="10584">MNVSGLKIEVGIATAQNSSNWSITNISVTAIPPNPTNTQIHVSEGLGSTPKILSKAKTQSKFPCDSLLNPGQNPVESQEPSGQIEQPSLNILSGSQVHVGH</sequence>
<dbReference type="Proteomes" id="UP000765509">
    <property type="component" value="Unassembled WGS sequence"/>
</dbReference>
<reference evidence="2" key="1">
    <citation type="submission" date="2021-03" db="EMBL/GenBank/DDBJ databases">
        <title>Draft genome sequence of rust myrtle Austropuccinia psidii MF-1, a brazilian biotype.</title>
        <authorList>
            <person name="Quecine M.C."/>
            <person name="Pachon D.M.R."/>
            <person name="Bonatelli M.L."/>
            <person name="Correr F.H."/>
            <person name="Franceschini L.M."/>
            <person name="Leite T.F."/>
            <person name="Margarido G.R.A."/>
            <person name="Almeida C.A."/>
            <person name="Ferrarezi J.A."/>
            <person name="Labate C.A."/>
        </authorList>
    </citation>
    <scope>NUCLEOTIDE SEQUENCE</scope>
    <source>
        <strain evidence="2">MF-1</strain>
    </source>
</reference>
<gene>
    <name evidence="2" type="ORF">O181_038241</name>
</gene>
<accession>A0A9Q3D7N0</accession>
<evidence type="ECO:0000313" key="2">
    <source>
        <dbReference type="EMBL" id="MBW0498526.1"/>
    </source>
</evidence>
<feature type="compositionally biased region" description="Polar residues" evidence="1">
    <location>
        <begin position="69"/>
        <end position="101"/>
    </location>
</feature>
<proteinExistence type="predicted"/>
<evidence type="ECO:0000313" key="3">
    <source>
        <dbReference type="Proteomes" id="UP000765509"/>
    </source>
</evidence>
<evidence type="ECO:0000256" key="1">
    <source>
        <dbReference type="SAM" id="MobiDB-lite"/>
    </source>
</evidence>
<keyword evidence="3" id="KW-1185">Reference proteome</keyword>
<comment type="caution">
    <text evidence="2">The sequence shown here is derived from an EMBL/GenBank/DDBJ whole genome shotgun (WGS) entry which is preliminary data.</text>
</comment>
<feature type="region of interest" description="Disordered" evidence="1">
    <location>
        <begin position="63"/>
        <end position="101"/>
    </location>
</feature>